<dbReference type="InterPro" id="IPR029052">
    <property type="entry name" value="Metallo-depent_PP-like"/>
</dbReference>
<evidence type="ECO:0000259" key="2">
    <source>
        <dbReference type="PROSITE" id="PS00125"/>
    </source>
</evidence>
<reference evidence="4" key="1">
    <citation type="submission" date="2022-11" db="UniProtKB">
        <authorList>
            <consortium name="WormBaseParasite"/>
        </authorList>
    </citation>
    <scope>IDENTIFICATION</scope>
</reference>
<dbReference type="Pfam" id="PF00149">
    <property type="entry name" value="Metallophos"/>
    <property type="match status" value="1"/>
</dbReference>
<organism evidence="3 4">
    <name type="scientific">Romanomermis culicivorax</name>
    <name type="common">Nematode worm</name>
    <dbReference type="NCBI Taxonomy" id="13658"/>
    <lineage>
        <taxon>Eukaryota</taxon>
        <taxon>Metazoa</taxon>
        <taxon>Ecdysozoa</taxon>
        <taxon>Nematoda</taxon>
        <taxon>Enoplea</taxon>
        <taxon>Dorylaimia</taxon>
        <taxon>Mermithida</taxon>
        <taxon>Mermithoidea</taxon>
        <taxon>Mermithidae</taxon>
        <taxon>Romanomermis</taxon>
    </lineage>
</organism>
<comment type="catalytic activity">
    <reaction evidence="1">
        <text>O-phospho-L-threonyl-[protein] + H2O = L-threonyl-[protein] + phosphate</text>
        <dbReference type="Rhea" id="RHEA:47004"/>
        <dbReference type="Rhea" id="RHEA-COMP:11060"/>
        <dbReference type="Rhea" id="RHEA-COMP:11605"/>
        <dbReference type="ChEBI" id="CHEBI:15377"/>
        <dbReference type="ChEBI" id="CHEBI:30013"/>
        <dbReference type="ChEBI" id="CHEBI:43474"/>
        <dbReference type="ChEBI" id="CHEBI:61977"/>
        <dbReference type="EC" id="3.1.3.16"/>
    </reaction>
</comment>
<dbReference type="SMART" id="SM00156">
    <property type="entry name" value="PP2Ac"/>
    <property type="match status" value="1"/>
</dbReference>
<dbReference type="PROSITE" id="PS00125">
    <property type="entry name" value="SER_THR_PHOSPHATASE"/>
    <property type="match status" value="1"/>
</dbReference>
<dbReference type="GO" id="GO:0005737">
    <property type="term" value="C:cytoplasm"/>
    <property type="evidence" value="ECO:0007669"/>
    <property type="project" value="TreeGrafter"/>
</dbReference>
<dbReference type="InterPro" id="IPR004843">
    <property type="entry name" value="Calcineurin-like_PHP"/>
</dbReference>
<name>A0A915J309_ROMCU</name>
<dbReference type="GO" id="GO:0004722">
    <property type="term" value="F:protein serine/threonine phosphatase activity"/>
    <property type="evidence" value="ECO:0007669"/>
    <property type="project" value="UniProtKB-EC"/>
</dbReference>
<dbReference type="PANTHER" id="PTHR11668">
    <property type="entry name" value="SERINE/THREONINE PROTEIN PHOSPHATASE"/>
    <property type="match status" value="1"/>
</dbReference>
<keyword evidence="3" id="KW-1185">Reference proteome</keyword>
<keyword evidence="1" id="KW-0378">Hydrolase</keyword>
<dbReference type="InterPro" id="IPR050341">
    <property type="entry name" value="PP1_catalytic_subunit"/>
</dbReference>
<dbReference type="GO" id="GO:0005634">
    <property type="term" value="C:nucleus"/>
    <property type="evidence" value="ECO:0007669"/>
    <property type="project" value="TreeGrafter"/>
</dbReference>
<evidence type="ECO:0000256" key="1">
    <source>
        <dbReference type="RuleBase" id="RU004273"/>
    </source>
</evidence>
<sequence length="350" mass="40310">MPEKDLTLECWSLGKGEKQIAAHVSTSRPYRLGFCSTSPINTRANEKYFISTKTYNYIYYSLVLICVNVSTCQKSCCQITSEASKRFKNKDRRQRMEFIPSSIQAEAQNLLRGLEFFYKPFKLKSGKFKPQMNWHIVEMDLIGYCFMNICSVATEICRREPRCLELDDPIFVLGDIHGNIGDLFLFQQRLWPLGPAYCPAKILFLGDYVDRGEYGFETVAYLLALKVLYPDRVYLLRGNHEIRSIQKAFQFHKECLQKFGAELGESLFETVNECFDCLPLCAIINKKVFATHGGIPSPETYELSLHCSTAVNQLPPSLDLDKENSNLAWQLLWNDPLWAMIRVMNLYKTA</sequence>
<protein>
    <recommendedName>
        <fullName evidence="1">Serine/threonine-protein phosphatase</fullName>
        <ecNumber evidence="1">3.1.3.16</ecNumber>
    </recommendedName>
</protein>
<dbReference type="PRINTS" id="PR00114">
    <property type="entry name" value="STPHPHTASE"/>
</dbReference>
<dbReference type="Proteomes" id="UP000887565">
    <property type="component" value="Unplaced"/>
</dbReference>
<dbReference type="CDD" id="cd00144">
    <property type="entry name" value="MPP_PPP_family"/>
    <property type="match status" value="1"/>
</dbReference>
<evidence type="ECO:0000313" key="4">
    <source>
        <dbReference type="WBParaSite" id="nRc.2.0.1.t20852-RA"/>
    </source>
</evidence>
<proteinExistence type="inferred from homology"/>
<dbReference type="Gene3D" id="3.60.21.10">
    <property type="match status" value="1"/>
</dbReference>
<dbReference type="SUPFAM" id="SSF56300">
    <property type="entry name" value="Metallo-dependent phosphatases"/>
    <property type="match status" value="1"/>
</dbReference>
<evidence type="ECO:0000313" key="3">
    <source>
        <dbReference type="Proteomes" id="UP000887565"/>
    </source>
</evidence>
<dbReference type="EC" id="3.1.3.16" evidence="1"/>
<feature type="domain" description="Serine/threonine specific protein phosphatases" evidence="2">
    <location>
        <begin position="236"/>
        <end position="241"/>
    </location>
</feature>
<comment type="similarity">
    <text evidence="1">Belongs to the PPP phosphatase family.</text>
</comment>
<dbReference type="InterPro" id="IPR006186">
    <property type="entry name" value="Ser/Thr-sp_prot-phosphatase"/>
</dbReference>
<accession>A0A915J309</accession>
<dbReference type="AlphaFoldDB" id="A0A915J309"/>
<dbReference type="WBParaSite" id="nRc.2.0.1.t20852-RA">
    <property type="protein sequence ID" value="nRc.2.0.1.t20852-RA"/>
    <property type="gene ID" value="nRc.2.0.1.g20852"/>
</dbReference>
<dbReference type="PANTHER" id="PTHR11668:SF496">
    <property type="entry name" value="SERINE_THREONINE-PROTEIN PHOSPHATASE"/>
    <property type="match status" value="1"/>
</dbReference>